<reference evidence="16 17" key="1">
    <citation type="journal article" date="2014" name="Genome Announc.">
        <title>Complete Genome Sequences of Fish Pathogenic Weissella ceti Strains WS74 and WS105.</title>
        <authorList>
            <person name="Figueiredo H.C."/>
            <person name="Leal C.A."/>
            <person name="Dorella F.A."/>
            <person name="Carvalho A.F."/>
            <person name="Soares S.C."/>
            <person name="Pereira F.L."/>
            <person name="Azevedo V.A."/>
        </authorList>
    </citation>
    <scope>NUCLEOTIDE SEQUENCE [LARGE SCALE GENOMIC DNA]</scope>
    <source>
        <strain evidence="16 17">WS74</strain>
    </source>
</reference>
<comment type="catalytic activity">
    <reaction evidence="13">
        <text>5-phospho-beta-D-ribosylamine + glycine + ATP = N(1)-(5-phospho-beta-D-ribosyl)glycinamide + ADP + phosphate + H(+)</text>
        <dbReference type="Rhea" id="RHEA:17453"/>
        <dbReference type="ChEBI" id="CHEBI:15378"/>
        <dbReference type="ChEBI" id="CHEBI:30616"/>
        <dbReference type="ChEBI" id="CHEBI:43474"/>
        <dbReference type="ChEBI" id="CHEBI:57305"/>
        <dbReference type="ChEBI" id="CHEBI:58681"/>
        <dbReference type="ChEBI" id="CHEBI:143788"/>
        <dbReference type="ChEBI" id="CHEBI:456216"/>
        <dbReference type="EC" id="6.3.4.13"/>
    </reaction>
</comment>
<dbReference type="Gene3D" id="3.40.50.20">
    <property type="match status" value="1"/>
</dbReference>
<dbReference type="Proteomes" id="UP000029079">
    <property type="component" value="Chromosome"/>
</dbReference>
<proteinExistence type="inferred from homology"/>
<dbReference type="InterPro" id="IPR013815">
    <property type="entry name" value="ATP_grasp_subdomain_1"/>
</dbReference>
<dbReference type="GO" id="GO:0005524">
    <property type="term" value="F:ATP binding"/>
    <property type="evidence" value="ECO:0007669"/>
    <property type="project" value="UniProtKB-UniRule"/>
</dbReference>
<gene>
    <name evidence="13" type="primary">purD</name>
    <name evidence="16" type="ORF">WS74_0678</name>
</gene>
<organism evidence="16 17">
    <name type="scientific">Weissella ceti</name>
    <dbReference type="NCBI Taxonomy" id="759620"/>
    <lineage>
        <taxon>Bacteria</taxon>
        <taxon>Bacillati</taxon>
        <taxon>Bacillota</taxon>
        <taxon>Bacilli</taxon>
        <taxon>Lactobacillales</taxon>
        <taxon>Lactobacillaceae</taxon>
        <taxon>Weissella</taxon>
    </lineage>
</organism>
<evidence type="ECO:0000259" key="15">
    <source>
        <dbReference type="PROSITE" id="PS50975"/>
    </source>
</evidence>
<comment type="cofactor">
    <cofactor evidence="1">
        <name>Mn(2+)</name>
        <dbReference type="ChEBI" id="CHEBI:29035"/>
    </cofactor>
</comment>
<dbReference type="EC" id="6.3.4.13" evidence="4 13"/>
<dbReference type="InterPro" id="IPR020562">
    <property type="entry name" value="PRibGlycinamide_synth_N"/>
</dbReference>
<dbReference type="PROSITE" id="PS50975">
    <property type="entry name" value="ATP_GRASP"/>
    <property type="match status" value="1"/>
</dbReference>
<keyword evidence="7 13" id="KW-0658">Purine biosynthesis</keyword>
<sequence length="420" mass="44743">MAKVLIIGSGAREHALAQSFLRSPQVTEVIVSPGNPGMTDAGIQLGSIAVNDLDGLVALAQDAKIDLTMAGSEEALILGVVDRFKAAGLRIFGPNQIAAQLEGSKTFAKELLMANDIPTAQSVTVQSFAEAQSAVPAFGLPIVMKQDGLALGKGVTILKTDADVASYLQETYHAQADAVIVIEEYLAGVEFSVFSFVGPDGVVHTPVAQDHKRLLDGNEGPNTGGMGAYSPVRWLRETDIERAINELVTPTLTAMTEAGTPFEGILYTGVMLTETGPKVIEFNVRFGDPEAQVVLPQLTSDFYQLLTELLDGKQPHARWQTDDVYVGVVLAAPGYPVAPEKGILLPKFALDNVTINYAGVTLKNNQLVSSGGRVMTVVTAANTATDAQAKLYTLLDNSQAQLTYRHDIAYQAVDAENMIK</sequence>
<evidence type="ECO:0000313" key="16">
    <source>
        <dbReference type="EMBL" id="AIM62930.1"/>
    </source>
</evidence>
<dbReference type="GO" id="GO:0046872">
    <property type="term" value="F:metal ion binding"/>
    <property type="evidence" value="ECO:0007669"/>
    <property type="project" value="InterPro"/>
</dbReference>
<dbReference type="GO" id="GO:0009113">
    <property type="term" value="P:purine nucleobase biosynthetic process"/>
    <property type="evidence" value="ECO:0007669"/>
    <property type="project" value="InterPro"/>
</dbReference>
<evidence type="ECO:0000256" key="9">
    <source>
        <dbReference type="ARBA" id="ARBA00023211"/>
    </source>
</evidence>
<dbReference type="GO" id="GO:0004637">
    <property type="term" value="F:phosphoribosylamine-glycine ligase activity"/>
    <property type="evidence" value="ECO:0007669"/>
    <property type="project" value="UniProtKB-UniRule"/>
</dbReference>
<dbReference type="Gene3D" id="3.30.470.20">
    <property type="entry name" value="ATP-grasp fold, B domain"/>
    <property type="match status" value="1"/>
</dbReference>
<dbReference type="KEGG" id="wct:WS74_0678"/>
<protein>
    <recommendedName>
        <fullName evidence="4 13">Phosphoribosylamine--glycine ligase</fullName>
        <ecNumber evidence="4 13">6.3.4.13</ecNumber>
    </recommendedName>
    <alternativeName>
        <fullName evidence="13">GARS</fullName>
    </alternativeName>
    <alternativeName>
        <fullName evidence="11 13">Glycinamide ribonucleotide synthetase</fullName>
    </alternativeName>
    <alternativeName>
        <fullName evidence="12 13">Phosphoribosylglycinamide synthetase</fullName>
    </alternativeName>
</protein>
<dbReference type="Pfam" id="PF01071">
    <property type="entry name" value="GARS_A"/>
    <property type="match status" value="1"/>
</dbReference>
<accession>A0A075TZB2</accession>
<dbReference type="Gene3D" id="3.30.1490.20">
    <property type="entry name" value="ATP-grasp fold, A domain"/>
    <property type="match status" value="1"/>
</dbReference>
<dbReference type="SUPFAM" id="SSF56059">
    <property type="entry name" value="Glutathione synthetase ATP-binding domain-like"/>
    <property type="match status" value="1"/>
</dbReference>
<dbReference type="SUPFAM" id="SSF51246">
    <property type="entry name" value="Rudiment single hybrid motif"/>
    <property type="match status" value="1"/>
</dbReference>
<dbReference type="EMBL" id="CP009223">
    <property type="protein sequence ID" value="AIM62930.1"/>
    <property type="molecule type" value="Genomic_DNA"/>
</dbReference>
<evidence type="ECO:0000313" key="17">
    <source>
        <dbReference type="Proteomes" id="UP000029079"/>
    </source>
</evidence>
<evidence type="ECO:0000256" key="3">
    <source>
        <dbReference type="ARBA" id="ARBA00005174"/>
    </source>
</evidence>
<evidence type="ECO:0000256" key="10">
    <source>
        <dbReference type="ARBA" id="ARBA00038345"/>
    </source>
</evidence>
<dbReference type="NCBIfam" id="TIGR00877">
    <property type="entry name" value="purD"/>
    <property type="match status" value="1"/>
</dbReference>
<comment type="pathway">
    <text evidence="3 13">Purine metabolism; IMP biosynthesis via de novo pathway; N(1)-(5-phospho-D-ribosyl)glycinamide from 5-phospho-alpha-D-ribose 1-diphosphate: step 2/2.</text>
</comment>
<dbReference type="InterPro" id="IPR020561">
    <property type="entry name" value="PRibGlycinamid_synth_ATP-grasp"/>
</dbReference>
<evidence type="ECO:0000256" key="2">
    <source>
        <dbReference type="ARBA" id="ARBA00001946"/>
    </source>
</evidence>
<comment type="cofactor">
    <cofactor evidence="2">
        <name>Mg(2+)</name>
        <dbReference type="ChEBI" id="CHEBI:18420"/>
    </cofactor>
</comment>
<dbReference type="SUPFAM" id="SSF52440">
    <property type="entry name" value="PreATP-grasp domain"/>
    <property type="match status" value="1"/>
</dbReference>
<dbReference type="UniPathway" id="UPA00074">
    <property type="reaction ID" value="UER00125"/>
</dbReference>
<comment type="similarity">
    <text evidence="10 13">Belongs to the GARS family.</text>
</comment>
<evidence type="ECO:0000256" key="14">
    <source>
        <dbReference type="PROSITE-ProRule" id="PRU00409"/>
    </source>
</evidence>
<dbReference type="RefSeq" id="WP_009765231.1">
    <property type="nucleotide sequence ID" value="NZ_CP009223.1"/>
</dbReference>
<evidence type="ECO:0000256" key="12">
    <source>
        <dbReference type="ARBA" id="ARBA00042864"/>
    </source>
</evidence>
<keyword evidence="8 14" id="KW-0067">ATP-binding</keyword>
<dbReference type="InterPro" id="IPR011054">
    <property type="entry name" value="Rudment_hybrid_motif"/>
</dbReference>
<dbReference type="InterPro" id="IPR020560">
    <property type="entry name" value="PRibGlycinamide_synth_C-dom"/>
</dbReference>
<keyword evidence="5 13" id="KW-0436">Ligase</keyword>
<evidence type="ECO:0000256" key="4">
    <source>
        <dbReference type="ARBA" id="ARBA00013255"/>
    </source>
</evidence>
<name>A0A075TZB2_9LACO</name>
<dbReference type="SMART" id="SM01210">
    <property type="entry name" value="GARS_C"/>
    <property type="match status" value="1"/>
</dbReference>
<evidence type="ECO:0000256" key="7">
    <source>
        <dbReference type="ARBA" id="ARBA00022755"/>
    </source>
</evidence>
<dbReference type="KEGG" id="wce:WS08_0676"/>
<dbReference type="STRING" id="759620.WS105_0738"/>
<dbReference type="PROSITE" id="PS00184">
    <property type="entry name" value="GARS"/>
    <property type="match status" value="1"/>
</dbReference>
<dbReference type="GO" id="GO:0006189">
    <property type="term" value="P:'de novo' IMP biosynthetic process"/>
    <property type="evidence" value="ECO:0007669"/>
    <property type="project" value="UniProtKB-UniRule"/>
</dbReference>
<evidence type="ECO:0000256" key="8">
    <source>
        <dbReference type="ARBA" id="ARBA00022840"/>
    </source>
</evidence>
<dbReference type="SMART" id="SM01209">
    <property type="entry name" value="GARS_A"/>
    <property type="match status" value="1"/>
</dbReference>
<keyword evidence="6 14" id="KW-0547">Nucleotide-binding</keyword>
<dbReference type="InterPro" id="IPR011761">
    <property type="entry name" value="ATP-grasp"/>
</dbReference>
<dbReference type="Pfam" id="PF02843">
    <property type="entry name" value="GARS_C"/>
    <property type="match status" value="1"/>
</dbReference>
<dbReference type="PATRIC" id="fig|759620.7.peg.702"/>
<dbReference type="PANTHER" id="PTHR43472">
    <property type="entry name" value="PHOSPHORIBOSYLAMINE--GLYCINE LIGASE"/>
    <property type="match status" value="1"/>
</dbReference>
<dbReference type="AlphaFoldDB" id="A0A075TZB2"/>
<dbReference type="InterPro" id="IPR037123">
    <property type="entry name" value="PRibGlycinamide_synth_C_sf"/>
</dbReference>
<keyword evidence="9" id="KW-0464">Manganese</keyword>
<dbReference type="Gene3D" id="3.90.600.10">
    <property type="entry name" value="Phosphoribosylglycinamide synthetase, C-terminal domain"/>
    <property type="match status" value="1"/>
</dbReference>
<evidence type="ECO:0000256" key="6">
    <source>
        <dbReference type="ARBA" id="ARBA00022741"/>
    </source>
</evidence>
<reference evidence="17" key="2">
    <citation type="submission" date="2014-08" db="EMBL/GenBank/DDBJ databases">
        <title>Complete genome of Weissella ceti strain WS74 isolated from diseased rainbow trout in Brazil.</title>
        <authorList>
            <person name="Figueiredo H.C.P."/>
            <person name="Leal C.A.G."/>
            <person name="Pereira F.L."/>
            <person name="Soares S.C."/>
            <person name="Dorella F.A."/>
            <person name="Carvalho A.F."/>
            <person name="Azevedo V.A.C."/>
        </authorList>
    </citation>
    <scope>NUCLEOTIDE SEQUENCE [LARGE SCALE GENOMIC DNA]</scope>
    <source>
        <strain evidence="17">WS74</strain>
    </source>
</reference>
<dbReference type="KEGG" id="wci:WS105_0738"/>
<evidence type="ECO:0000256" key="1">
    <source>
        <dbReference type="ARBA" id="ARBA00001936"/>
    </source>
</evidence>
<dbReference type="Pfam" id="PF02844">
    <property type="entry name" value="GARS_N"/>
    <property type="match status" value="1"/>
</dbReference>
<dbReference type="HAMAP" id="MF_00138">
    <property type="entry name" value="GARS"/>
    <property type="match status" value="1"/>
</dbReference>
<evidence type="ECO:0000256" key="5">
    <source>
        <dbReference type="ARBA" id="ARBA00022598"/>
    </source>
</evidence>
<dbReference type="InterPro" id="IPR020559">
    <property type="entry name" value="PRibGlycinamide_synth_CS"/>
</dbReference>
<dbReference type="OrthoDB" id="9807240at2"/>
<dbReference type="InterPro" id="IPR016185">
    <property type="entry name" value="PreATP-grasp_dom_sf"/>
</dbReference>
<dbReference type="InterPro" id="IPR000115">
    <property type="entry name" value="PRibGlycinamide_synth"/>
</dbReference>
<evidence type="ECO:0000256" key="11">
    <source>
        <dbReference type="ARBA" id="ARBA00042242"/>
    </source>
</evidence>
<evidence type="ECO:0000256" key="13">
    <source>
        <dbReference type="HAMAP-Rule" id="MF_00138"/>
    </source>
</evidence>
<keyword evidence="17" id="KW-1185">Reference proteome</keyword>
<dbReference type="PANTHER" id="PTHR43472:SF1">
    <property type="entry name" value="PHOSPHORIBOSYLAMINE--GLYCINE LIGASE, CHLOROPLASTIC"/>
    <property type="match status" value="1"/>
</dbReference>
<feature type="domain" description="ATP-grasp" evidence="15">
    <location>
        <begin position="109"/>
        <end position="311"/>
    </location>
</feature>